<proteinExistence type="predicted"/>
<evidence type="ECO:0000313" key="2">
    <source>
        <dbReference type="EMBL" id="CAL6028613.1"/>
    </source>
</evidence>
<dbReference type="AlphaFoldDB" id="A0AA86QCJ7"/>
<evidence type="ECO:0000313" key="1">
    <source>
        <dbReference type="EMBL" id="CAI9953692.1"/>
    </source>
</evidence>
<organism evidence="1">
    <name type="scientific">Hexamita inflata</name>
    <dbReference type="NCBI Taxonomy" id="28002"/>
    <lineage>
        <taxon>Eukaryota</taxon>
        <taxon>Metamonada</taxon>
        <taxon>Diplomonadida</taxon>
        <taxon>Hexamitidae</taxon>
        <taxon>Hexamitinae</taxon>
        <taxon>Hexamita</taxon>
    </lineage>
</organism>
<protein>
    <submittedName>
        <fullName evidence="2">Hypothetical_protein</fullName>
    </submittedName>
</protein>
<gene>
    <name evidence="2" type="ORF">HINF_LOCUS31894</name>
    <name evidence="1" type="ORF">HINF_LOCUS41337</name>
</gene>
<name>A0AA86QCJ7_9EUKA</name>
<evidence type="ECO:0000313" key="3">
    <source>
        <dbReference type="Proteomes" id="UP001642409"/>
    </source>
</evidence>
<reference evidence="1" key="1">
    <citation type="submission" date="2023-06" db="EMBL/GenBank/DDBJ databases">
        <authorList>
            <person name="Kurt Z."/>
        </authorList>
    </citation>
    <scope>NUCLEOTIDE SEQUENCE</scope>
</reference>
<keyword evidence="3" id="KW-1185">Reference proteome</keyword>
<reference evidence="2 3" key="2">
    <citation type="submission" date="2024-07" db="EMBL/GenBank/DDBJ databases">
        <authorList>
            <person name="Akdeniz Z."/>
        </authorList>
    </citation>
    <scope>NUCLEOTIDE SEQUENCE [LARGE SCALE GENOMIC DNA]</scope>
</reference>
<accession>A0AA86QCJ7</accession>
<comment type="caution">
    <text evidence="1">The sequence shown here is derived from an EMBL/GenBank/DDBJ whole genome shotgun (WGS) entry which is preliminary data.</text>
</comment>
<sequence length="1043" mass="112999">MCQNSITINSNQYNYCQKTQNLNQLKLAKEMFMSQKYNQQVFLYTEFTKYSVIDLQVSNYNVNSFTLFGFVTDTQVVLDSHINISLNFEVFQGALVCIKCDIKIMNCSFVFVASGKIISALVVEVNQLMLIQQSFIQYRVISSNSSGLINIVSSPINLSVIDCKLTGRNMVESNYSGYIAAVISSNPNLVSIKNFFVCVSNISALGNQSISLQLDVILQCDICGLQYMVYGLCLDSLLNGQYVSGTIQCLHPFTFTDNQCVCVPGYILDNSSCVNIILAIHNMTSVDNSGLLKRVTDIESAVKELDNSIAQNTSQIIGYIQTTQSSLENHIVSNYSALDATLQQNTAALDNRIRGNATLLADSIVANASALDGYISKNSTILDWRIYNNISALNLSFTNTTNVISERIQDLQYNLTALDNFTKNFQLNQSLQNQQMQQFIISQGQLVNCLNNDGKIISGLCLTNYTLNCSDNSSCSQLIYVSSTFDQYFITYSIASQGNFSNGYVFGAAQLIQNSFIYVADNVYSSGINPLFRTQTSFTNMKIQFGTQSLNGGSLISSQSSAITLNQIIIASTPGSQMTLNPNSQLNILTSSPSGAAINNLLVNLSFAASNGNITLINNINGVVTISGYQVLGDYISTLTVAMIGMNVKTATINVNQVSFKPNTYNVGNGSSYLFGSSVSDPNTFMINNLAIIVGNNSNFVLLSSITAISYNAIYQFGGIIAYIKTISSMCVKNLIIDLYQKFNTDYVSRTGILVGNINSALTDFTLQNICFQQNISMTLKCSKFGLIGQSGGNISIQNAIVTLSVLGEFSDFGIVGNQLLTSSYAEVINLKTSVSICSVSSDFSNYVGSIFGVEAAKNCSIQNTSVIGGNISSGSYIGGIIGMQQSNVSATLINALVVNSNISGLNYIGIIGVQNQNAIILNSSVQNSNFSGSTSIGGFIGILTLNLNDKNMTIMNSFIQNTNISGEKYEGGIIGRCRSYLYLTNIQIMFVRLSGSDLGVIIGCNNDGTYSFTNSTAIQNYINNVLQNNCSALLNNKPITGC</sequence>
<dbReference type="EMBL" id="CAXDID020000107">
    <property type="protein sequence ID" value="CAL6028613.1"/>
    <property type="molecule type" value="Genomic_DNA"/>
</dbReference>
<dbReference type="Proteomes" id="UP001642409">
    <property type="component" value="Unassembled WGS sequence"/>
</dbReference>
<dbReference type="EMBL" id="CATOUU010000840">
    <property type="protein sequence ID" value="CAI9953692.1"/>
    <property type="molecule type" value="Genomic_DNA"/>
</dbReference>
<dbReference type="Gene3D" id="2.160.20.110">
    <property type="match status" value="1"/>
</dbReference>